<accession>A0A0L7KAB8</accession>
<evidence type="ECO:0000313" key="2">
    <source>
        <dbReference type="Proteomes" id="UP000054289"/>
    </source>
</evidence>
<reference evidence="1 2" key="1">
    <citation type="submission" date="2006-03" db="EMBL/GenBank/DDBJ databases">
        <title>Annotation of Plasmodium falciparum HB3.</title>
        <authorList>
            <consortium name="The Broad Institute Genome Sequencing Platform"/>
            <person name="Volkman S.K."/>
            <person name="Neafsey D.E."/>
            <person name="Dash A.P."/>
            <person name="Chitnis C.E."/>
            <person name="Hartl D.L."/>
            <person name="Young S.K."/>
            <person name="Zeng Q."/>
            <person name="Koehrsen M."/>
            <person name="Alvarado L."/>
            <person name="Berlin A."/>
            <person name="Borenstein D."/>
            <person name="Chapman S.B."/>
            <person name="Chen Z."/>
            <person name="Engels R."/>
            <person name="Freedman E."/>
            <person name="Gellesch M."/>
            <person name="Goldberg J."/>
            <person name="Griggs A."/>
            <person name="Gujja S."/>
            <person name="Heilman E.R."/>
            <person name="Heiman D.I."/>
            <person name="Howarth C."/>
            <person name="Jen D."/>
            <person name="Larson L."/>
            <person name="Mehta T."/>
            <person name="Neiman D."/>
            <person name="Park D."/>
            <person name="Pearson M."/>
            <person name="Roberts A."/>
            <person name="Saif S."/>
            <person name="Shea T."/>
            <person name="Shenoy N."/>
            <person name="Sisk P."/>
            <person name="Stolte C."/>
            <person name="Sykes S."/>
            <person name="Walk T."/>
            <person name="White J."/>
            <person name="Yandava C."/>
            <person name="Haas B."/>
            <person name="Henn M.R."/>
            <person name="Nusbaum C."/>
            <person name="Birren B."/>
        </authorList>
    </citation>
    <scope>NUCLEOTIDE SEQUENCE [LARGE SCALE GENOMIC DNA]</scope>
    <source>
        <strain evidence="1">HB3</strain>
    </source>
</reference>
<dbReference type="Proteomes" id="UP000054289">
    <property type="component" value="Unassembled WGS sequence"/>
</dbReference>
<sequence length="64" mass="8236">MYRVILYCPYLDPPFPYIFKNIFEVKKRKKKKRRRNKEKRLLMHIRYLTFYLFIKYKIKGKFLI</sequence>
<name>A0A0L7KAB8_PLAFX</name>
<protein>
    <submittedName>
        <fullName evidence="1">Uncharacterized protein</fullName>
    </submittedName>
</protein>
<dbReference type="AlphaFoldDB" id="A0A0L7KAB8"/>
<organism evidence="1 2">
    <name type="scientific">Plasmodium falciparum (isolate HB3)</name>
    <dbReference type="NCBI Taxonomy" id="137071"/>
    <lineage>
        <taxon>Eukaryota</taxon>
        <taxon>Sar</taxon>
        <taxon>Alveolata</taxon>
        <taxon>Apicomplexa</taxon>
        <taxon>Aconoidasida</taxon>
        <taxon>Haemosporida</taxon>
        <taxon>Plasmodiidae</taxon>
        <taxon>Plasmodium</taxon>
        <taxon>Plasmodium (Laverania)</taxon>
    </lineage>
</organism>
<dbReference type="EMBL" id="CH671946">
    <property type="protein sequence ID" value="KOB59859.1"/>
    <property type="molecule type" value="Genomic_DNA"/>
</dbReference>
<evidence type="ECO:0000313" key="1">
    <source>
        <dbReference type="EMBL" id="KOB59859.1"/>
    </source>
</evidence>
<proteinExistence type="predicted"/>
<gene>
    <name evidence="1" type="ORF">PFHG_01661</name>
</gene>
<reference evidence="2" key="2">
    <citation type="submission" date="2006-03" db="EMBL/GenBank/DDBJ databases">
        <title>The genome sequence of the Plasmodium falciparum HB3.</title>
        <authorList>
            <consortium name="The Broad Institute Genome Sequencing Platform"/>
            <person name="Birren B."/>
            <person name="Lander E."/>
            <person name="Galagan J."/>
            <person name="Nusbaum C."/>
            <person name="Devon K."/>
            <person name="Henn M."/>
            <person name="Jaffe D."/>
            <person name="Butler J."/>
            <person name="Alvarez P."/>
            <person name="Gnerre S."/>
            <person name="Grabherr M."/>
            <person name="Kleber M."/>
            <person name="Mauceli E."/>
            <person name="Brockman W."/>
            <person name="MacCallum I.A."/>
            <person name="Rounsley S."/>
            <person name="Young S."/>
            <person name="LaButti K."/>
            <person name="Pushparaj V."/>
            <person name="DeCaprio D."/>
            <person name="Crawford M."/>
            <person name="Koehrsen M."/>
            <person name="Engels R."/>
            <person name="Montgomery P."/>
            <person name="Pearson M."/>
            <person name="Howarth C."/>
            <person name="Larson L."/>
            <person name="Luoma S."/>
            <person name="White J."/>
            <person name="Kodira C."/>
            <person name="Zeng Q."/>
            <person name="Oleary S."/>
            <person name="Yandava C."/>
            <person name="Alvarado L."/>
            <person name="Wirth D."/>
            <person name="Volkman S."/>
            <person name="Hartl D."/>
        </authorList>
    </citation>
    <scope>NUCLEOTIDE SEQUENCE [LARGE SCALE GENOMIC DNA]</scope>
</reference>
<dbReference type="KEGG" id="pfh:PFHG_01661"/>